<dbReference type="Proteomes" id="UP000482960">
    <property type="component" value="Unassembled WGS sequence"/>
</dbReference>
<protein>
    <recommendedName>
        <fullName evidence="1">Transcription regulator MerR DNA binding domain-containing protein</fullName>
    </recommendedName>
</protein>
<dbReference type="Pfam" id="PF09278">
    <property type="entry name" value="MerR-DNA-bind"/>
    <property type="match status" value="1"/>
</dbReference>
<dbReference type="InterPro" id="IPR009061">
    <property type="entry name" value="DNA-bd_dom_put_sf"/>
</dbReference>
<evidence type="ECO:0000313" key="2">
    <source>
        <dbReference type="EMBL" id="GFJ95532.1"/>
    </source>
</evidence>
<evidence type="ECO:0000313" key="3">
    <source>
        <dbReference type="Proteomes" id="UP000482960"/>
    </source>
</evidence>
<dbReference type="EMBL" id="BLPG01000001">
    <property type="protein sequence ID" value="GFJ95532.1"/>
    <property type="molecule type" value="Genomic_DNA"/>
</dbReference>
<proteinExistence type="predicted"/>
<dbReference type="AlphaFoldDB" id="A0A6V8LE64"/>
<keyword evidence="3" id="KW-1185">Reference proteome</keyword>
<dbReference type="Gene3D" id="1.10.1660.10">
    <property type="match status" value="1"/>
</dbReference>
<accession>A0A6V8LE64</accession>
<comment type="caution">
    <text evidence="2">The sequence shown here is derived from an EMBL/GenBank/DDBJ whole genome shotgun (WGS) entry which is preliminary data.</text>
</comment>
<name>A0A6V8LE64_9ACTN</name>
<organism evidence="2 3">
    <name type="scientific">Phytohabitans rumicis</name>
    <dbReference type="NCBI Taxonomy" id="1076125"/>
    <lineage>
        <taxon>Bacteria</taxon>
        <taxon>Bacillati</taxon>
        <taxon>Actinomycetota</taxon>
        <taxon>Actinomycetes</taxon>
        <taxon>Micromonosporales</taxon>
        <taxon>Micromonosporaceae</taxon>
    </lineage>
</organism>
<feature type="domain" description="Transcription regulator MerR DNA binding" evidence="1">
    <location>
        <begin position="19"/>
        <end position="76"/>
    </location>
</feature>
<sequence length="109" mass="12307">MTRPGPNGSGWPHTAAPIRMARMLQNLGFTLDEIIEMLHAHDTGTATCDSEQWRLESALDRIDTKIAELRRTRRLITTTIQECRTGHCRFAAQSADGWQIAHRDRHTAG</sequence>
<dbReference type="SUPFAM" id="SSF46955">
    <property type="entry name" value="Putative DNA-binding domain"/>
    <property type="match status" value="1"/>
</dbReference>
<dbReference type="InterPro" id="IPR015358">
    <property type="entry name" value="Tscrpt_reg_MerR_DNA-bd"/>
</dbReference>
<reference evidence="2 3" key="1">
    <citation type="submission" date="2020-03" db="EMBL/GenBank/DDBJ databases">
        <title>Whole genome shotgun sequence of Phytohabitans rumicis NBRC 108638.</title>
        <authorList>
            <person name="Komaki H."/>
            <person name="Tamura T."/>
        </authorList>
    </citation>
    <scope>NUCLEOTIDE SEQUENCE [LARGE SCALE GENOMIC DNA]</scope>
    <source>
        <strain evidence="2 3">NBRC 108638</strain>
    </source>
</reference>
<gene>
    <name evidence="2" type="ORF">Prum_091740</name>
</gene>
<evidence type="ECO:0000259" key="1">
    <source>
        <dbReference type="Pfam" id="PF09278"/>
    </source>
</evidence>
<reference evidence="2 3" key="2">
    <citation type="submission" date="2020-03" db="EMBL/GenBank/DDBJ databases">
        <authorList>
            <person name="Ichikawa N."/>
            <person name="Kimura A."/>
            <person name="Kitahashi Y."/>
            <person name="Uohara A."/>
        </authorList>
    </citation>
    <scope>NUCLEOTIDE SEQUENCE [LARGE SCALE GENOMIC DNA]</scope>
    <source>
        <strain evidence="2 3">NBRC 108638</strain>
    </source>
</reference>